<dbReference type="Pfam" id="PF02325">
    <property type="entry name" value="CCB3_YggT"/>
    <property type="match status" value="1"/>
</dbReference>
<evidence type="ECO:0000313" key="4">
    <source>
        <dbReference type="Proteomes" id="UP001472866"/>
    </source>
</evidence>
<dbReference type="AlphaFoldDB" id="A0AAX4PJT0"/>
<keyword evidence="2" id="KW-0812">Transmembrane</keyword>
<evidence type="ECO:0000256" key="2">
    <source>
        <dbReference type="SAM" id="Phobius"/>
    </source>
</evidence>
<evidence type="ECO:0000313" key="3">
    <source>
        <dbReference type="EMBL" id="WZN66285.1"/>
    </source>
</evidence>
<accession>A0AAX4PJT0</accession>
<gene>
    <name evidence="3" type="ORF">HKI87_14g78500</name>
</gene>
<dbReference type="Proteomes" id="UP001472866">
    <property type="component" value="Chromosome 14"/>
</dbReference>
<feature type="transmembrane region" description="Helical" evidence="2">
    <location>
        <begin position="221"/>
        <end position="241"/>
    </location>
</feature>
<keyword evidence="2" id="KW-0472">Membrane</keyword>
<dbReference type="InterPro" id="IPR003425">
    <property type="entry name" value="CCB3/YggT"/>
</dbReference>
<dbReference type="PANTHER" id="PTHR33219">
    <property type="entry name" value="YLMG HOMOLOG PROTEIN 2, CHLOROPLASTIC"/>
    <property type="match status" value="1"/>
</dbReference>
<sequence length="282" mass="30897">MAKGVGTRSQGGMAGIIDRRGPNAMVRGKSGGHATRHAKWRRRVETTTKRGRVGGRAALRTGRPERSPLAPASVAGSGKQGHLSPTKTPGAKVDAFLLGVADHWVVKRVSSALAKLGLTREAARKQFGHFSMAASVTGLTSKFCVYDPTPTTPVDTFILLCKALANFLAFYTLILFVRVLLTWFPNIDWDKNPWLTLRQITDPYLNIFRNLVPPLMGQIDLTPIVGFLVMQYITSFIKFLGNRFISIDNFSDGWGGVFFFEDEDMLAGLFEDQNAAPTAPPA</sequence>
<reference evidence="3 4" key="1">
    <citation type="submission" date="2024-03" db="EMBL/GenBank/DDBJ databases">
        <title>Complete genome sequence of the green alga Chloropicon roscoffensis RCC1871.</title>
        <authorList>
            <person name="Lemieux C."/>
            <person name="Pombert J.-F."/>
            <person name="Otis C."/>
            <person name="Turmel M."/>
        </authorList>
    </citation>
    <scope>NUCLEOTIDE SEQUENCE [LARGE SCALE GENOMIC DNA]</scope>
    <source>
        <strain evidence="3 4">RCC1871</strain>
    </source>
</reference>
<feature type="transmembrane region" description="Helical" evidence="2">
    <location>
        <begin position="163"/>
        <end position="184"/>
    </location>
</feature>
<dbReference type="PANTHER" id="PTHR33219:SF14">
    <property type="entry name" value="PROTEIN COFACTOR ASSEMBLY OF COMPLEX C SUBUNIT B CCB3, CHLOROPLASTIC-RELATED"/>
    <property type="match status" value="1"/>
</dbReference>
<evidence type="ECO:0000256" key="1">
    <source>
        <dbReference type="SAM" id="MobiDB-lite"/>
    </source>
</evidence>
<keyword evidence="4" id="KW-1185">Reference proteome</keyword>
<proteinExistence type="predicted"/>
<dbReference type="GO" id="GO:0016020">
    <property type="term" value="C:membrane"/>
    <property type="evidence" value="ECO:0007669"/>
    <property type="project" value="InterPro"/>
</dbReference>
<dbReference type="EMBL" id="CP151514">
    <property type="protein sequence ID" value="WZN66285.1"/>
    <property type="molecule type" value="Genomic_DNA"/>
</dbReference>
<name>A0AAX4PJT0_9CHLO</name>
<feature type="region of interest" description="Disordered" evidence="1">
    <location>
        <begin position="1"/>
        <end position="86"/>
    </location>
</feature>
<protein>
    <submittedName>
        <fullName evidence="3">Uncharacterized protein</fullName>
    </submittedName>
</protein>
<keyword evidence="2" id="KW-1133">Transmembrane helix</keyword>
<organism evidence="3 4">
    <name type="scientific">Chloropicon roscoffensis</name>
    <dbReference type="NCBI Taxonomy" id="1461544"/>
    <lineage>
        <taxon>Eukaryota</taxon>
        <taxon>Viridiplantae</taxon>
        <taxon>Chlorophyta</taxon>
        <taxon>Chloropicophyceae</taxon>
        <taxon>Chloropicales</taxon>
        <taxon>Chloropicaceae</taxon>
        <taxon>Chloropicon</taxon>
    </lineage>
</organism>